<sequence>MSRANATETLVDLHPSHFQRAMPMLRRETVERIQRCDRLAHRLAKLIDYRIDRPEQAASDFDVLAYRPRFEVEVAGRHMGALIFGRALARYVDTASIAVLNREVGTSARMFGIRHSVQIVSPIVLPTIEGGAEELASAINDWGWRCLVRWRDQVSPTCQKAATLRLPAVGLPDAAPETSDAIIRHVIATFFAPANVKEDEALEESGI</sequence>
<reference evidence="1" key="2">
    <citation type="submission" date="2020-11" db="EMBL/GenBank/DDBJ databases">
        <title>Description of novel Gluconobacter species.</title>
        <authorList>
            <person name="Cleenwerck I."/>
            <person name="Cnockaert M."/>
            <person name="Borremans W."/>
            <person name="Wieme A.D."/>
            <person name="De Vuyst L."/>
            <person name="Vandamme P."/>
        </authorList>
    </citation>
    <scope>NUCLEOTIDE SEQUENCE</scope>
    <source>
        <strain evidence="1">R71697</strain>
    </source>
</reference>
<evidence type="ECO:0000313" key="2">
    <source>
        <dbReference type="Proteomes" id="UP000661006"/>
    </source>
</evidence>
<name>A0A9Q2ITX7_GLUJA</name>
<dbReference type="AlphaFoldDB" id="A0A9Q2ITX7"/>
<dbReference type="RefSeq" id="WP_010505134.1">
    <property type="nucleotide sequence ID" value="NZ_CP191376.1"/>
</dbReference>
<protein>
    <submittedName>
        <fullName evidence="1">Uncharacterized protein</fullName>
    </submittedName>
</protein>
<comment type="caution">
    <text evidence="1">The sequence shown here is derived from an EMBL/GenBank/DDBJ whole genome shotgun (WGS) entry which is preliminary data.</text>
</comment>
<accession>A0A9Q2ITX7</accession>
<dbReference type="Proteomes" id="UP000661006">
    <property type="component" value="Unassembled WGS sequence"/>
</dbReference>
<proteinExistence type="predicted"/>
<dbReference type="GeneID" id="81475959"/>
<evidence type="ECO:0000313" key="1">
    <source>
        <dbReference type="EMBL" id="MBF0872088.1"/>
    </source>
</evidence>
<dbReference type="EMBL" id="JABCQN010000012">
    <property type="protein sequence ID" value="MBF0872088.1"/>
    <property type="molecule type" value="Genomic_DNA"/>
</dbReference>
<gene>
    <name evidence="1" type="ORF">HKD32_14790</name>
</gene>
<organism evidence="1 2">
    <name type="scientific">Gluconobacter japonicus</name>
    <dbReference type="NCBI Taxonomy" id="376620"/>
    <lineage>
        <taxon>Bacteria</taxon>
        <taxon>Pseudomonadati</taxon>
        <taxon>Pseudomonadota</taxon>
        <taxon>Alphaproteobacteria</taxon>
        <taxon>Acetobacterales</taxon>
        <taxon>Acetobacteraceae</taxon>
        <taxon>Gluconobacter</taxon>
    </lineage>
</organism>
<reference evidence="1" key="1">
    <citation type="submission" date="2020-04" db="EMBL/GenBank/DDBJ databases">
        <authorList>
            <person name="Sombolestani A."/>
        </authorList>
    </citation>
    <scope>NUCLEOTIDE SEQUENCE</scope>
    <source>
        <strain evidence="1">R71697</strain>
    </source>
</reference>